<gene>
    <name evidence="1" type="ORF">SPSYN_00012</name>
</gene>
<dbReference type="AlphaFoldDB" id="A0A9D2WRL5"/>
<reference evidence="1" key="1">
    <citation type="submission" date="2016-02" db="EMBL/GenBank/DDBJ databases">
        <title>Draft Genome Sequence of Sporotomaculum syntrophicum Strain FB, a Syntrophic Benzoate Degrader.</title>
        <authorList>
            <person name="Nobu M.K."/>
            <person name="Narihiro T."/>
            <person name="Qiu Y.-L."/>
            <person name="Ohashi A."/>
            <person name="Liu W.-T."/>
            <person name="Yuji S."/>
        </authorList>
    </citation>
    <scope>NUCLEOTIDE SEQUENCE</scope>
    <source>
        <strain evidence="1">FB</strain>
    </source>
</reference>
<accession>A0A9D2WRL5</accession>
<dbReference type="Proteomes" id="UP000798488">
    <property type="component" value="Unassembled WGS sequence"/>
</dbReference>
<keyword evidence="2" id="KW-1185">Reference proteome</keyword>
<proteinExistence type="predicted"/>
<evidence type="ECO:0000313" key="1">
    <source>
        <dbReference type="EMBL" id="KAF1086295.1"/>
    </source>
</evidence>
<evidence type="ECO:0000313" key="2">
    <source>
        <dbReference type="Proteomes" id="UP000798488"/>
    </source>
</evidence>
<protein>
    <submittedName>
        <fullName evidence="1">Uncharacterized protein</fullName>
    </submittedName>
</protein>
<name>A0A9D2WRL5_9FIRM</name>
<organism evidence="1 2">
    <name type="scientific">Sporotomaculum syntrophicum</name>
    <dbReference type="NCBI Taxonomy" id="182264"/>
    <lineage>
        <taxon>Bacteria</taxon>
        <taxon>Bacillati</taxon>
        <taxon>Bacillota</taxon>
        <taxon>Clostridia</taxon>
        <taxon>Eubacteriales</taxon>
        <taxon>Desulfallaceae</taxon>
        <taxon>Sporotomaculum</taxon>
    </lineage>
</organism>
<dbReference type="EMBL" id="LSRS01000001">
    <property type="protein sequence ID" value="KAF1086295.1"/>
    <property type="molecule type" value="Genomic_DNA"/>
</dbReference>
<sequence>MEQPRWYRGFLSYRPSALKALSTVVKRSVGIKKAQALVKAVTNSIGRTNGHMSSEAILQNLLAEYELYRM</sequence>
<comment type="caution">
    <text evidence="1">The sequence shown here is derived from an EMBL/GenBank/DDBJ whole genome shotgun (WGS) entry which is preliminary data.</text>
</comment>